<dbReference type="AlphaFoldDB" id="A9GAE8"/>
<protein>
    <submittedName>
        <fullName evidence="1">Uncharacterized protein</fullName>
    </submittedName>
</protein>
<name>A9GAE8_SORC5</name>
<dbReference type="HOGENOM" id="CLU_3222163_0_0_7"/>
<evidence type="ECO:0000313" key="1">
    <source>
        <dbReference type="EMBL" id="CAN92855.1"/>
    </source>
</evidence>
<organism evidence="1 2">
    <name type="scientific">Sorangium cellulosum (strain So ce56)</name>
    <name type="common">Polyangium cellulosum (strain So ce56)</name>
    <dbReference type="NCBI Taxonomy" id="448385"/>
    <lineage>
        <taxon>Bacteria</taxon>
        <taxon>Pseudomonadati</taxon>
        <taxon>Myxococcota</taxon>
        <taxon>Polyangia</taxon>
        <taxon>Polyangiales</taxon>
        <taxon>Polyangiaceae</taxon>
        <taxon>Sorangium</taxon>
    </lineage>
</organism>
<dbReference type="Proteomes" id="UP000002139">
    <property type="component" value="Chromosome"/>
</dbReference>
<dbReference type="STRING" id="448385.sce2696"/>
<sequence length="44" mass="4513">MGRPGGASSASLTLSRGAIYLASAPMTIHVVRQGELPAAMARRC</sequence>
<reference evidence="1 2" key="1">
    <citation type="journal article" date="2007" name="Nat. Biotechnol.">
        <title>Complete genome sequence of the myxobacterium Sorangium cellulosum.</title>
        <authorList>
            <person name="Schneiker S."/>
            <person name="Perlova O."/>
            <person name="Kaiser O."/>
            <person name="Gerth K."/>
            <person name="Alici A."/>
            <person name="Altmeyer M.O."/>
            <person name="Bartels D."/>
            <person name="Bekel T."/>
            <person name="Beyer S."/>
            <person name="Bode E."/>
            <person name="Bode H.B."/>
            <person name="Bolten C.J."/>
            <person name="Choudhuri J.V."/>
            <person name="Doss S."/>
            <person name="Elnakady Y.A."/>
            <person name="Frank B."/>
            <person name="Gaigalat L."/>
            <person name="Goesmann A."/>
            <person name="Groeger C."/>
            <person name="Gross F."/>
            <person name="Jelsbak L."/>
            <person name="Jelsbak L."/>
            <person name="Kalinowski J."/>
            <person name="Kegler C."/>
            <person name="Knauber T."/>
            <person name="Konietzny S."/>
            <person name="Kopp M."/>
            <person name="Krause L."/>
            <person name="Krug D."/>
            <person name="Linke B."/>
            <person name="Mahmud T."/>
            <person name="Martinez-Arias R."/>
            <person name="McHardy A.C."/>
            <person name="Merai M."/>
            <person name="Meyer F."/>
            <person name="Mormann S."/>
            <person name="Munoz-Dorado J."/>
            <person name="Perez J."/>
            <person name="Pradella S."/>
            <person name="Rachid S."/>
            <person name="Raddatz G."/>
            <person name="Rosenau F."/>
            <person name="Rueckert C."/>
            <person name="Sasse F."/>
            <person name="Scharfe M."/>
            <person name="Schuster S.C."/>
            <person name="Suen G."/>
            <person name="Treuner-Lange A."/>
            <person name="Velicer G.J."/>
            <person name="Vorholter F.-J."/>
            <person name="Weissman K.J."/>
            <person name="Welch R.D."/>
            <person name="Wenzel S.C."/>
            <person name="Whitworth D.E."/>
            <person name="Wilhelm S."/>
            <person name="Wittmann C."/>
            <person name="Bloecker H."/>
            <person name="Puehler A."/>
            <person name="Mueller R."/>
        </authorList>
    </citation>
    <scope>NUCLEOTIDE SEQUENCE [LARGE SCALE GENOMIC DNA]</scope>
    <source>
        <strain evidence="2">So ce56</strain>
    </source>
</reference>
<accession>A9GAE8</accession>
<proteinExistence type="predicted"/>
<gene>
    <name evidence="1" type="ordered locus">sce2696</name>
</gene>
<evidence type="ECO:0000313" key="2">
    <source>
        <dbReference type="Proteomes" id="UP000002139"/>
    </source>
</evidence>
<dbReference type="KEGG" id="scl:sce2696"/>
<keyword evidence="2" id="KW-1185">Reference proteome</keyword>
<dbReference type="EMBL" id="AM746676">
    <property type="protein sequence ID" value="CAN92855.1"/>
    <property type="molecule type" value="Genomic_DNA"/>
</dbReference>